<accession>A0A0E9PTF2</accession>
<sequence>MAINHCTSIRAEKALVVRERRLAWISP</sequence>
<dbReference type="EMBL" id="GBXM01101010">
    <property type="protein sequence ID" value="JAH07567.1"/>
    <property type="molecule type" value="Transcribed_RNA"/>
</dbReference>
<organism evidence="1">
    <name type="scientific">Anguilla anguilla</name>
    <name type="common">European freshwater eel</name>
    <name type="synonym">Muraena anguilla</name>
    <dbReference type="NCBI Taxonomy" id="7936"/>
    <lineage>
        <taxon>Eukaryota</taxon>
        <taxon>Metazoa</taxon>
        <taxon>Chordata</taxon>
        <taxon>Craniata</taxon>
        <taxon>Vertebrata</taxon>
        <taxon>Euteleostomi</taxon>
        <taxon>Actinopterygii</taxon>
        <taxon>Neopterygii</taxon>
        <taxon>Teleostei</taxon>
        <taxon>Anguilliformes</taxon>
        <taxon>Anguillidae</taxon>
        <taxon>Anguilla</taxon>
    </lineage>
</organism>
<name>A0A0E9PTF2_ANGAN</name>
<reference evidence="1" key="1">
    <citation type="submission" date="2014-11" db="EMBL/GenBank/DDBJ databases">
        <authorList>
            <person name="Amaro Gonzalez C."/>
        </authorList>
    </citation>
    <scope>NUCLEOTIDE SEQUENCE</scope>
</reference>
<proteinExistence type="predicted"/>
<reference evidence="1" key="2">
    <citation type="journal article" date="2015" name="Fish Shellfish Immunol.">
        <title>Early steps in the European eel (Anguilla anguilla)-Vibrio vulnificus interaction in the gills: Role of the RtxA13 toxin.</title>
        <authorList>
            <person name="Callol A."/>
            <person name="Pajuelo D."/>
            <person name="Ebbesson L."/>
            <person name="Teles M."/>
            <person name="MacKenzie S."/>
            <person name="Amaro C."/>
        </authorList>
    </citation>
    <scope>NUCLEOTIDE SEQUENCE</scope>
</reference>
<dbReference type="AlphaFoldDB" id="A0A0E9PTF2"/>
<evidence type="ECO:0000313" key="1">
    <source>
        <dbReference type="EMBL" id="JAH07567.1"/>
    </source>
</evidence>
<protein>
    <submittedName>
        <fullName evidence="1">Uncharacterized protein</fullName>
    </submittedName>
</protein>